<dbReference type="EMBL" id="JBJIAA010000011">
    <property type="protein sequence ID" value="MFL0251583.1"/>
    <property type="molecule type" value="Genomic_DNA"/>
</dbReference>
<dbReference type="RefSeq" id="WP_406788235.1">
    <property type="nucleotide sequence ID" value="NZ_JBJIAA010000011.1"/>
</dbReference>
<evidence type="ECO:0000259" key="4">
    <source>
        <dbReference type="PROSITE" id="PS00662"/>
    </source>
</evidence>
<evidence type="ECO:0000256" key="2">
    <source>
        <dbReference type="ARBA" id="ARBA00022741"/>
    </source>
</evidence>
<accession>A0ABW8TGC8</accession>
<name>A0ABW8TGC8_9CLOT</name>
<keyword evidence="2" id="KW-0547">Nucleotide-binding</keyword>
<evidence type="ECO:0000256" key="3">
    <source>
        <dbReference type="ARBA" id="ARBA00022840"/>
    </source>
</evidence>
<dbReference type="InterPro" id="IPR037257">
    <property type="entry name" value="T2SS_E_N_sf"/>
</dbReference>
<evidence type="ECO:0000313" key="6">
    <source>
        <dbReference type="Proteomes" id="UP001623592"/>
    </source>
</evidence>
<comment type="caution">
    <text evidence="5">The sequence shown here is derived from an EMBL/GenBank/DDBJ whole genome shotgun (WGS) entry which is preliminary data.</text>
</comment>
<proteinExistence type="inferred from homology"/>
<dbReference type="CDD" id="cd01129">
    <property type="entry name" value="PulE-GspE-like"/>
    <property type="match status" value="1"/>
</dbReference>
<sequence length="499" mass="57427">MDEYNALKDVDLDEYEISESDFNNIDMNVICKYEIFPFCFKSNSIHIATYKELSLNIVKDLTFIFKKEVIIFKGEKSQIKSYINMYSNIKFGEKAIRDIKNERALKDNRAAYENNEENYAPAVSLTDSIIKLALIRLASDIHIEPFENVVYIRIRVDGILSELMKIPREAYEAVLIRFKIMAKMNITIKKLPQDGRIKYKNEENNYDFRVSSMPTLFGEKLVIRILYKDKSFFTFEEITENKSKQIMKLLKKSHGITLLCGPTGSGKTTTLYSMIKKLNSIEQNIITIEDPVEIVIDRINQISVNDKSGLTFANCLRNVLRQDPDVIMVGEIRDEETAEIAIRAAITGHFVLSTLHTNDTFSAVSRLSDMKVQKYLIGDALNGVISQRLVRKICCNCKHEYKPSNYEREILKLKAEDKLYKGEGCSKCNFTGYSGRKAIFEIMELDDDSKEIIYKEKASTELKNYFLSKGMKLLEDNAAELVKKGETTFTEFIKIKDSL</sequence>
<dbReference type="InterPro" id="IPR027417">
    <property type="entry name" value="P-loop_NTPase"/>
</dbReference>
<keyword evidence="3" id="KW-0067">ATP-binding</keyword>
<dbReference type="PANTHER" id="PTHR30258">
    <property type="entry name" value="TYPE II SECRETION SYSTEM PROTEIN GSPE-RELATED"/>
    <property type="match status" value="1"/>
</dbReference>
<reference evidence="5 6" key="1">
    <citation type="submission" date="2024-11" db="EMBL/GenBank/DDBJ databases">
        <authorList>
            <person name="Heng Y.C."/>
            <person name="Lim A.C.H."/>
            <person name="Lee J.K.Y."/>
            <person name="Kittelmann S."/>
        </authorList>
    </citation>
    <scope>NUCLEOTIDE SEQUENCE [LARGE SCALE GENOMIC DNA]</scope>
    <source>
        <strain evidence="5 6">WILCCON 0114</strain>
    </source>
</reference>
<dbReference type="Pfam" id="PF00437">
    <property type="entry name" value="T2SSE"/>
    <property type="match status" value="1"/>
</dbReference>
<dbReference type="Gene3D" id="3.30.450.90">
    <property type="match status" value="1"/>
</dbReference>
<keyword evidence="6" id="KW-1185">Reference proteome</keyword>
<dbReference type="SUPFAM" id="SSF52540">
    <property type="entry name" value="P-loop containing nucleoside triphosphate hydrolases"/>
    <property type="match status" value="1"/>
</dbReference>
<dbReference type="PANTHER" id="PTHR30258:SF1">
    <property type="entry name" value="PROTEIN TRANSPORT PROTEIN HOFB HOMOLOG"/>
    <property type="match status" value="1"/>
</dbReference>
<dbReference type="Gene3D" id="3.40.50.300">
    <property type="entry name" value="P-loop containing nucleotide triphosphate hydrolases"/>
    <property type="match status" value="1"/>
</dbReference>
<comment type="similarity">
    <text evidence="1">Belongs to the GSP E family.</text>
</comment>
<dbReference type="SUPFAM" id="SSF160246">
    <property type="entry name" value="EspE N-terminal domain-like"/>
    <property type="match status" value="1"/>
</dbReference>
<gene>
    <name evidence="5" type="ORF">ACJDT4_14265</name>
</gene>
<protein>
    <submittedName>
        <fullName evidence="5">GspE/PulE family protein</fullName>
    </submittedName>
</protein>
<dbReference type="Pfam" id="PF05157">
    <property type="entry name" value="MshEN"/>
    <property type="match status" value="1"/>
</dbReference>
<dbReference type="PROSITE" id="PS00662">
    <property type="entry name" value="T2SP_E"/>
    <property type="match status" value="1"/>
</dbReference>
<evidence type="ECO:0000313" key="5">
    <source>
        <dbReference type="EMBL" id="MFL0251583.1"/>
    </source>
</evidence>
<feature type="domain" description="Bacterial type II secretion system protein E" evidence="4">
    <location>
        <begin position="320"/>
        <end position="334"/>
    </location>
</feature>
<dbReference type="InterPro" id="IPR001482">
    <property type="entry name" value="T2SS/T4SS_dom"/>
</dbReference>
<organism evidence="5 6">
    <name type="scientific">Clostridium neuense</name>
    <dbReference type="NCBI Taxonomy" id="1728934"/>
    <lineage>
        <taxon>Bacteria</taxon>
        <taxon>Bacillati</taxon>
        <taxon>Bacillota</taxon>
        <taxon>Clostridia</taxon>
        <taxon>Eubacteriales</taxon>
        <taxon>Clostridiaceae</taxon>
        <taxon>Clostridium</taxon>
    </lineage>
</organism>
<dbReference type="Proteomes" id="UP001623592">
    <property type="component" value="Unassembled WGS sequence"/>
</dbReference>
<dbReference type="InterPro" id="IPR007831">
    <property type="entry name" value="T2SS_GspE_N"/>
</dbReference>
<evidence type="ECO:0000256" key="1">
    <source>
        <dbReference type="ARBA" id="ARBA00006611"/>
    </source>
</evidence>